<reference evidence="4" key="1">
    <citation type="submission" date="2008-12" db="EMBL/GenBank/DDBJ databases">
        <title>Annotation of Streptomyces ghanaensis ATCC 14672.</title>
        <authorList>
            <consortium name="The Broad Institute Genome Sequencing Platform"/>
            <consortium name="Broad Institute Microbial Sequencing Center"/>
            <person name="Fischbach M."/>
            <person name="Ward D."/>
            <person name="Young S."/>
            <person name="Kodira C.D."/>
            <person name="Zeng Q."/>
            <person name="Koehrsen M."/>
            <person name="Godfrey P."/>
            <person name="Alvarado L."/>
            <person name="Berlin A.M."/>
            <person name="Borenstein D."/>
            <person name="Chen Z."/>
            <person name="Engels R."/>
            <person name="Freedman E."/>
            <person name="Gellesch M."/>
            <person name="Goldberg J."/>
            <person name="Griggs A."/>
            <person name="Gujja S."/>
            <person name="Heiman D.I."/>
            <person name="Hepburn T.A."/>
            <person name="Howarth C."/>
            <person name="Jen D."/>
            <person name="Larson L."/>
            <person name="Lewis B."/>
            <person name="Mehta T."/>
            <person name="Park D."/>
            <person name="Pearson M."/>
            <person name="Roberts A."/>
            <person name="Saif S."/>
            <person name="Shea T.D."/>
            <person name="Shenoy N."/>
            <person name="Sisk P."/>
            <person name="Stolte C."/>
            <person name="Sykes S.N."/>
            <person name="Walk T."/>
            <person name="White J."/>
            <person name="Yandava C."/>
            <person name="Straight P."/>
            <person name="Clardy J."/>
            <person name="Hung D."/>
            <person name="Kolter R."/>
            <person name="Mekalanos J."/>
            <person name="Walker S."/>
            <person name="Walsh C.T."/>
            <person name="Wieland B.L.C."/>
            <person name="Ilzarbe M."/>
            <person name="Galagan J."/>
            <person name="Nusbaum C."/>
            <person name="Birren B."/>
        </authorList>
    </citation>
    <scope>NUCLEOTIDE SEQUENCE [LARGE SCALE GENOMIC DNA]</scope>
    <source>
        <strain evidence="4">ATCC 14672 / DSM 40746 / JCM 4963 / KCTC 9882 / NRRL B-12104 / FH 1290</strain>
    </source>
</reference>
<evidence type="ECO:0000313" key="4">
    <source>
        <dbReference type="Proteomes" id="UP000003824"/>
    </source>
</evidence>
<sequence length="295" mass="31077">MEQGPFGSRYSRTMAGHRGTERRGTAMSENTTTATDLTSQYTAQVASDLERNVKEQENVAAEIAALQERLTVLRRDHAVLVNMQQALGIAPVPVEPVAAPEEPVAAPAEGAVSGDATVPAPRRKSRAGSGADRPKRGKTPAASGRGTSGKPARASSGARTDGVKTNESKTNGAKTNEARTNESKTNGAKTNGARTNESKTNGAKTNGTKSNGTKLVELVRQHLAEQTEPRSAAEIAASLGRVHPERVVKTTVVRSTLEGLVARNQAQRTKQGTSVFYTTPDNAGQSPKGEEDNRS</sequence>
<feature type="compositionally biased region" description="Polar residues" evidence="2">
    <location>
        <begin position="183"/>
        <end position="213"/>
    </location>
</feature>
<feature type="region of interest" description="Disordered" evidence="2">
    <location>
        <begin position="264"/>
        <end position="295"/>
    </location>
</feature>
<evidence type="ECO:0000313" key="3">
    <source>
        <dbReference type="EMBL" id="EFE71327.2"/>
    </source>
</evidence>
<feature type="region of interest" description="Disordered" evidence="2">
    <location>
        <begin position="1"/>
        <end position="39"/>
    </location>
</feature>
<name>D6A152_STRV1</name>
<proteinExistence type="predicted"/>
<dbReference type="EMBL" id="DS999641">
    <property type="protein sequence ID" value="EFE71327.2"/>
    <property type="molecule type" value="Genomic_DNA"/>
</dbReference>
<gene>
    <name evidence="3" type="ORF">SSFG_06565</name>
</gene>
<accession>D6A152</accession>
<protein>
    <submittedName>
        <fullName evidence="3">Regulatory protein</fullName>
    </submittedName>
</protein>
<dbReference type="eggNOG" id="ENOG5031BG4">
    <property type="taxonomic scope" value="Bacteria"/>
</dbReference>
<evidence type="ECO:0000256" key="2">
    <source>
        <dbReference type="SAM" id="MobiDB-lite"/>
    </source>
</evidence>
<dbReference type="Proteomes" id="UP000003824">
    <property type="component" value="Unassembled WGS sequence"/>
</dbReference>
<evidence type="ECO:0000256" key="1">
    <source>
        <dbReference type="SAM" id="Coils"/>
    </source>
</evidence>
<organism evidence="3 4">
    <name type="scientific">Streptomyces viridosporus (strain ATCC 14672 / DSM 40746 / JCM 4963 / KCTC 9882 / NRRL B-12104 / FH 1290)</name>
    <name type="common">Streptomyces ghanaensis</name>
    <dbReference type="NCBI Taxonomy" id="566461"/>
    <lineage>
        <taxon>Bacteria</taxon>
        <taxon>Bacillati</taxon>
        <taxon>Actinomycetota</taxon>
        <taxon>Actinomycetes</taxon>
        <taxon>Kitasatosporales</taxon>
        <taxon>Streptomycetaceae</taxon>
        <taxon>Streptomyces</taxon>
    </lineage>
</organism>
<feature type="coiled-coil region" evidence="1">
    <location>
        <begin position="46"/>
        <end position="76"/>
    </location>
</feature>
<feature type="compositionally biased region" description="Polar residues" evidence="2">
    <location>
        <begin position="27"/>
        <end position="39"/>
    </location>
</feature>
<feature type="region of interest" description="Disordered" evidence="2">
    <location>
        <begin position="103"/>
        <end position="213"/>
    </location>
</feature>
<feature type="compositionally biased region" description="Polar residues" evidence="2">
    <location>
        <begin position="264"/>
        <end position="285"/>
    </location>
</feature>
<dbReference type="AlphaFoldDB" id="D6A152"/>
<keyword evidence="1" id="KW-0175">Coiled coil</keyword>